<dbReference type="AlphaFoldDB" id="A0A6N7R448"/>
<dbReference type="Pfam" id="PF10676">
    <property type="entry name" value="gerPA"/>
    <property type="match status" value="1"/>
</dbReference>
<organism evidence="1 2">
    <name type="scientific">Gracilibacillus thailandensis</name>
    <dbReference type="NCBI Taxonomy" id="563735"/>
    <lineage>
        <taxon>Bacteria</taxon>
        <taxon>Bacillati</taxon>
        <taxon>Bacillota</taxon>
        <taxon>Bacilli</taxon>
        <taxon>Bacillales</taxon>
        <taxon>Bacillaceae</taxon>
        <taxon>Gracilibacillus</taxon>
    </lineage>
</organism>
<protein>
    <submittedName>
        <fullName evidence="1">Spore germination protein</fullName>
    </submittedName>
</protein>
<dbReference type="PANTHER" id="PTHR37808">
    <property type="entry name" value="SPORE GERMINATION PROTEIN-LIKE PROTEIN YDZR-RELATED"/>
    <property type="match status" value="1"/>
</dbReference>
<name>A0A6N7R448_9BACI</name>
<sequence>MTIILGPVIINSNEGILSSNIFMASPTSTSKVVAGAGSFNTGDWITTNNFFNSSSTVDPDTIDSNIDDKI</sequence>
<evidence type="ECO:0000313" key="1">
    <source>
        <dbReference type="EMBL" id="MRI67992.1"/>
    </source>
</evidence>
<accession>A0A6N7R448</accession>
<keyword evidence="2" id="KW-1185">Reference proteome</keyword>
<dbReference type="Proteomes" id="UP000435187">
    <property type="component" value="Unassembled WGS sequence"/>
</dbReference>
<evidence type="ECO:0000313" key="2">
    <source>
        <dbReference type="Proteomes" id="UP000435187"/>
    </source>
</evidence>
<proteinExistence type="predicted"/>
<gene>
    <name evidence="1" type="ORF">GH885_16850</name>
</gene>
<dbReference type="InterPro" id="IPR019618">
    <property type="entry name" value="Spore_germination_GerPA"/>
</dbReference>
<dbReference type="RefSeq" id="WP_153836512.1">
    <property type="nucleotide sequence ID" value="NZ_JBHUMW010000012.1"/>
</dbReference>
<dbReference type="PANTHER" id="PTHR37808:SF3">
    <property type="entry name" value="SPORE GERMINATION PROTEIN GERPA-RELATED"/>
    <property type="match status" value="1"/>
</dbReference>
<comment type="caution">
    <text evidence="1">The sequence shown here is derived from an EMBL/GenBank/DDBJ whole genome shotgun (WGS) entry which is preliminary data.</text>
</comment>
<dbReference type="EMBL" id="WJEE01000046">
    <property type="protein sequence ID" value="MRI67992.1"/>
    <property type="molecule type" value="Genomic_DNA"/>
</dbReference>
<reference evidence="1 2" key="1">
    <citation type="submission" date="2019-10" db="EMBL/GenBank/DDBJ databases">
        <title>Gracilibacillus salitolerans sp. nov., a moderate halophile isolated from a saline soil in northwest China.</title>
        <authorList>
            <person name="Gan L."/>
        </authorList>
    </citation>
    <scope>NUCLEOTIDE SEQUENCE [LARGE SCALE GENOMIC DNA]</scope>
    <source>
        <strain evidence="1 2">TP2-8</strain>
    </source>
</reference>